<dbReference type="Gene3D" id="3.30.1540.20">
    <property type="entry name" value="MutL, C-terminal domain, dimerisation subdomain"/>
    <property type="match status" value="1"/>
</dbReference>
<dbReference type="HAMAP" id="MF_00149">
    <property type="entry name" value="DNA_mis_repair"/>
    <property type="match status" value="1"/>
</dbReference>
<dbReference type="FunFam" id="3.30.565.10:FF:000003">
    <property type="entry name" value="DNA mismatch repair endonuclease MutL"/>
    <property type="match status" value="1"/>
</dbReference>
<dbReference type="InterPro" id="IPR013507">
    <property type="entry name" value="DNA_mismatch_S5_2-like"/>
</dbReference>
<dbReference type="GO" id="GO:0016887">
    <property type="term" value="F:ATP hydrolysis activity"/>
    <property type="evidence" value="ECO:0007669"/>
    <property type="project" value="InterPro"/>
</dbReference>
<evidence type="ECO:0000256" key="2">
    <source>
        <dbReference type="ARBA" id="ARBA00022763"/>
    </source>
</evidence>
<dbReference type="GO" id="GO:0005524">
    <property type="term" value="F:ATP binding"/>
    <property type="evidence" value="ECO:0007669"/>
    <property type="project" value="InterPro"/>
</dbReference>
<dbReference type="InterPro" id="IPR036890">
    <property type="entry name" value="HATPase_C_sf"/>
</dbReference>
<dbReference type="GO" id="GO:0030983">
    <property type="term" value="F:mismatched DNA binding"/>
    <property type="evidence" value="ECO:0007669"/>
    <property type="project" value="InterPro"/>
</dbReference>
<name>A0AAU9EAY2_9FIRM</name>
<dbReference type="InterPro" id="IPR038973">
    <property type="entry name" value="MutL/Mlh/Pms-like"/>
</dbReference>
<evidence type="ECO:0000259" key="5">
    <source>
        <dbReference type="SMART" id="SM00853"/>
    </source>
</evidence>
<dbReference type="EMBL" id="AP028654">
    <property type="protein sequence ID" value="BEP29067.1"/>
    <property type="molecule type" value="Genomic_DNA"/>
</dbReference>
<dbReference type="SUPFAM" id="SSF118116">
    <property type="entry name" value="DNA mismatch repair protein MutL"/>
    <property type="match status" value="1"/>
</dbReference>
<dbReference type="Gene3D" id="3.30.565.10">
    <property type="entry name" value="Histidine kinase-like ATPase, C-terminal domain"/>
    <property type="match status" value="1"/>
</dbReference>
<dbReference type="CDD" id="cd16926">
    <property type="entry name" value="HATPase_MutL-MLH-PMS-like"/>
    <property type="match status" value="1"/>
</dbReference>
<dbReference type="AlphaFoldDB" id="A0AAU9EAY2"/>
<evidence type="ECO:0000313" key="8">
    <source>
        <dbReference type="Proteomes" id="UP001321786"/>
    </source>
</evidence>
<comment type="similarity">
    <text evidence="1 4">Belongs to the DNA mismatch repair MutL/HexB family.</text>
</comment>
<dbReference type="PANTHER" id="PTHR10073">
    <property type="entry name" value="DNA MISMATCH REPAIR PROTEIN MLH, PMS, MUTL"/>
    <property type="match status" value="1"/>
</dbReference>
<dbReference type="Pfam" id="PF08676">
    <property type="entry name" value="MutL_C"/>
    <property type="match status" value="1"/>
</dbReference>
<evidence type="ECO:0000313" key="7">
    <source>
        <dbReference type="EMBL" id="BEP29067.1"/>
    </source>
</evidence>
<dbReference type="InterPro" id="IPR037198">
    <property type="entry name" value="MutL_C_sf"/>
</dbReference>
<dbReference type="InterPro" id="IPR020568">
    <property type="entry name" value="Ribosomal_Su5_D2-typ_SF"/>
</dbReference>
<keyword evidence="3 4" id="KW-0234">DNA repair</keyword>
<feature type="domain" description="MutL C-terminal dimerisation" evidence="5">
    <location>
        <begin position="469"/>
        <end position="610"/>
    </location>
</feature>
<dbReference type="KEGG" id="hprf:HLPR_13980"/>
<dbReference type="PROSITE" id="PS00058">
    <property type="entry name" value="DNA_MISMATCH_REPAIR_1"/>
    <property type="match status" value="1"/>
</dbReference>
<keyword evidence="8" id="KW-1185">Reference proteome</keyword>
<dbReference type="CDD" id="cd00782">
    <property type="entry name" value="MutL_Trans"/>
    <property type="match status" value="1"/>
</dbReference>
<dbReference type="GO" id="GO:0004519">
    <property type="term" value="F:endonuclease activity"/>
    <property type="evidence" value="ECO:0007669"/>
    <property type="project" value="UniProtKB-KW"/>
</dbReference>
<dbReference type="Pfam" id="PF13589">
    <property type="entry name" value="HATPase_c_3"/>
    <property type="match status" value="1"/>
</dbReference>
<dbReference type="PANTHER" id="PTHR10073:SF12">
    <property type="entry name" value="DNA MISMATCH REPAIR PROTEIN MLH1"/>
    <property type="match status" value="1"/>
</dbReference>
<keyword evidence="7" id="KW-0255">Endonuclease</keyword>
<dbReference type="InterPro" id="IPR042121">
    <property type="entry name" value="MutL_C_regsub"/>
</dbReference>
<dbReference type="RefSeq" id="WP_338534736.1">
    <property type="nucleotide sequence ID" value="NZ_AP028654.1"/>
</dbReference>
<dbReference type="InterPro" id="IPR020667">
    <property type="entry name" value="DNA_mismatch_repair_MutL"/>
</dbReference>
<dbReference type="SUPFAM" id="SSF55874">
    <property type="entry name" value="ATPase domain of HSP90 chaperone/DNA topoisomerase II/histidine kinase"/>
    <property type="match status" value="1"/>
</dbReference>
<dbReference type="GO" id="GO:0140664">
    <property type="term" value="F:ATP-dependent DNA damage sensor activity"/>
    <property type="evidence" value="ECO:0007669"/>
    <property type="project" value="InterPro"/>
</dbReference>
<dbReference type="Pfam" id="PF01119">
    <property type="entry name" value="DNA_mis_repair"/>
    <property type="match status" value="1"/>
</dbReference>
<dbReference type="SMART" id="SM01340">
    <property type="entry name" value="DNA_mis_repair"/>
    <property type="match status" value="1"/>
</dbReference>
<dbReference type="InterPro" id="IPR014790">
    <property type="entry name" value="MutL_C"/>
</dbReference>
<proteinExistence type="inferred from homology"/>
<dbReference type="Gene3D" id="3.30.230.10">
    <property type="match status" value="1"/>
</dbReference>
<dbReference type="NCBIfam" id="TIGR00585">
    <property type="entry name" value="mutl"/>
    <property type="match status" value="1"/>
</dbReference>
<keyword evidence="7" id="KW-0378">Hydrolase</keyword>
<reference evidence="7 8" key="1">
    <citation type="submission" date="2023-08" db="EMBL/GenBank/DDBJ databases">
        <title>Helicovermis profunda gen. nov., sp. nov., a novel mesophilic, fermentative bacterium within the Bacillota from a deep-sea hydrothermal vent chimney.</title>
        <authorList>
            <person name="Miyazaki U."/>
            <person name="Mizutani D."/>
            <person name="Hashimoto Y."/>
            <person name="Tame A."/>
            <person name="Sawayama S."/>
            <person name="Miyazaki J."/>
            <person name="Takai K."/>
            <person name="Nakagawa S."/>
        </authorList>
    </citation>
    <scope>NUCLEOTIDE SEQUENCE [LARGE SCALE GENOMIC DNA]</scope>
    <source>
        <strain evidence="7 8">S502</strain>
    </source>
</reference>
<evidence type="ECO:0000256" key="3">
    <source>
        <dbReference type="ARBA" id="ARBA00023204"/>
    </source>
</evidence>
<sequence>MNRIIKLDRETANKIAAGEVVERPLSVVKELIENAIDANSTSITVEIVNGGKSLIRVTDNGDGINKDDILIAFERHATSKIRKAEDIYKTNSLGFRGEALASIGSVSNIVLVTRNSEDKIGTKLTLSANKVVDKTNVGFNRGTTISVMDLFFNTPAREKFMKSSSSETAAISDIVNKLALSNKNIDFKYIVDKKNMFITKKENSLIESIFSIYSREISKNMIEIYSDTNSLKISGYISNVKLTKANRKMQIVFVNGRYIKSKEISEALRISYKTMIPSGRHPLCFIFIEINPSEIDVNIHPSKTEIKFNDDGLIKQEIYKTVRKALLENDLIPEIELKTDKIQFEDRNITNKKNNINLESEIKTAQKHQLNNYKSNINENVVDVKKNKATENKNNSEFKENISFTNSISKNTSTHKPFSYNNSALSKEVNPSKVISLDDFVIEDNYSKDYTHEKKIISNTSELYDNLVFIGSIFSTYLIFEKNSKMYMIDQHAAHEKVLYEEYLLQFKNKKLNSQILLDPIIIALNYIDYSKAINNIESFKNLGVYIESFGENSIIIRELPIAFNSPVTKDFVLEILSKIDKNFSNVYDLKTASIIQSSCKNAIKANDLIMDIEVDSLLSRLKKLDDPYTCPHGRPIIIAITKNEIMKKFKRI</sequence>
<feature type="domain" description="DNA mismatch repair protein S5" evidence="6">
    <location>
        <begin position="209"/>
        <end position="327"/>
    </location>
</feature>
<evidence type="ECO:0000256" key="4">
    <source>
        <dbReference type="HAMAP-Rule" id="MF_00149"/>
    </source>
</evidence>
<dbReference type="InterPro" id="IPR002099">
    <property type="entry name" value="MutL/Mlh/PMS"/>
</dbReference>
<keyword evidence="7" id="KW-0540">Nuclease</keyword>
<dbReference type="InterPro" id="IPR014721">
    <property type="entry name" value="Ribsml_uS5_D2-typ_fold_subgr"/>
</dbReference>
<organism evidence="7 8">
    <name type="scientific">Helicovermis profundi</name>
    <dbReference type="NCBI Taxonomy" id="3065157"/>
    <lineage>
        <taxon>Bacteria</taxon>
        <taxon>Bacillati</taxon>
        <taxon>Bacillota</taxon>
        <taxon>Clostridia</taxon>
        <taxon>Helicovermis</taxon>
    </lineage>
</organism>
<dbReference type="InterPro" id="IPR042120">
    <property type="entry name" value="MutL_C_dimsub"/>
</dbReference>
<accession>A0AAU9EAY2</accession>
<comment type="function">
    <text evidence="4">This protein is involved in the repair of mismatches in DNA. It is required for dam-dependent methyl-directed DNA mismatch repair. May act as a 'molecular matchmaker', a protein that promotes the formation of a stable complex between two or more DNA-binding proteins in an ATP-dependent manner without itself being part of a final effector complex.</text>
</comment>
<dbReference type="Proteomes" id="UP001321786">
    <property type="component" value="Chromosome"/>
</dbReference>
<dbReference type="Gene3D" id="3.30.1370.100">
    <property type="entry name" value="MutL, C-terminal domain, regulatory subdomain"/>
    <property type="match status" value="1"/>
</dbReference>
<dbReference type="GO" id="GO:0006298">
    <property type="term" value="P:mismatch repair"/>
    <property type="evidence" value="ECO:0007669"/>
    <property type="project" value="UniProtKB-UniRule"/>
</dbReference>
<evidence type="ECO:0000256" key="1">
    <source>
        <dbReference type="ARBA" id="ARBA00006082"/>
    </source>
</evidence>
<dbReference type="GO" id="GO:0032300">
    <property type="term" value="C:mismatch repair complex"/>
    <property type="evidence" value="ECO:0007669"/>
    <property type="project" value="InterPro"/>
</dbReference>
<dbReference type="SMART" id="SM00853">
    <property type="entry name" value="MutL_C"/>
    <property type="match status" value="1"/>
</dbReference>
<evidence type="ECO:0000259" key="6">
    <source>
        <dbReference type="SMART" id="SM01340"/>
    </source>
</evidence>
<dbReference type="SUPFAM" id="SSF54211">
    <property type="entry name" value="Ribosomal protein S5 domain 2-like"/>
    <property type="match status" value="1"/>
</dbReference>
<protein>
    <recommendedName>
        <fullName evidence="4">DNA mismatch repair protein MutL</fullName>
    </recommendedName>
</protein>
<keyword evidence="2 4" id="KW-0227">DNA damage</keyword>
<dbReference type="InterPro" id="IPR014762">
    <property type="entry name" value="DNA_mismatch_repair_CS"/>
</dbReference>
<gene>
    <name evidence="4 7" type="primary">mutL</name>
    <name evidence="7" type="ORF">HLPR_13980</name>
</gene>